<gene>
    <name evidence="7" type="ORF">ZHAS_00009943</name>
</gene>
<reference evidence="7 9" key="1">
    <citation type="journal article" date="2014" name="BMC Genomics">
        <title>Genome sequence of Anopheles sinensis provides insight into genetics basis of mosquito competence for malaria parasites.</title>
        <authorList>
            <person name="Zhou D."/>
            <person name="Zhang D."/>
            <person name="Ding G."/>
            <person name="Shi L."/>
            <person name="Hou Q."/>
            <person name="Ye Y."/>
            <person name="Xu Y."/>
            <person name="Zhou H."/>
            <person name="Xiong C."/>
            <person name="Li S."/>
            <person name="Yu J."/>
            <person name="Hong S."/>
            <person name="Yu X."/>
            <person name="Zou P."/>
            <person name="Chen C."/>
            <person name="Chang X."/>
            <person name="Wang W."/>
            <person name="Lv Y."/>
            <person name="Sun Y."/>
            <person name="Ma L."/>
            <person name="Shen B."/>
            <person name="Zhu C."/>
        </authorList>
    </citation>
    <scope>NUCLEOTIDE SEQUENCE [LARGE SCALE GENOMIC DNA]</scope>
</reference>
<dbReference type="STRING" id="74873.A0A084VWB9"/>
<evidence type="ECO:0000256" key="6">
    <source>
        <dbReference type="SAM" id="Phobius"/>
    </source>
</evidence>
<keyword evidence="4 6" id="KW-0472">Membrane</keyword>
<feature type="transmembrane region" description="Helical" evidence="6">
    <location>
        <begin position="30"/>
        <end position="53"/>
    </location>
</feature>
<accession>A0A084VWB9</accession>
<evidence type="ECO:0000256" key="3">
    <source>
        <dbReference type="ARBA" id="ARBA00022989"/>
    </source>
</evidence>
<sequence length="95" mass="10264">MAITNTAATLSGIIVPIFVGQITHGNQTIGAWRVIFFVTIALYVVEIIAYLLLASGEEQPWNKGDKPASSIEAAEAEATPLNTKESKQNYNGQEQ</sequence>
<dbReference type="SUPFAM" id="SSF103473">
    <property type="entry name" value="MFS general substrate transporter"/>
    <property type="match status" value="1"/>
</dbReference>
<evidence type="ECO:0000313" key="9">
    <source>
        <dbReference type="Proteomes" id="UP000030765"/>
    </source>
</evidence>
<dbReference type="PANTHER" id="PTHR11662">
    <property type="entry name" value="SOLUTE CARRIER FAMILY 17"/>
    <property type="match status" value="1"/>
</dbReference>
<keyword evidence="2 6" id="KW-0812">Transmembrane</keyword>
<keyword evidence="3 6" id="KW-1133">Transmembrane helix</keyword>
<dbReference type="Proteomes" id="UP000030765">
    <property type="component" value="Unassembled WGS sequence"/>
</dbReference>
<evidence type="ECO:0000256" key="2">
    <source>
        <dbReference type="ARBA" id="ARBA00022692"/>
    </source>
</evidence>
<dbReference type="PANTHER" id="PTHR11662:SF457">
    <property type="entry name" value="MAJOR FACILITATOR SUPERFAMILY TRANSPORTER 3"/>
    <property type="match status" value="1"/>
</dbReference>
<dbReference type="InterPro" id="IPR050382">
    <property type="entry name" value="MFS_Na/Anion_cotransporter"/>
</dbReference>
<dbReference type="VEuPathDB" id="VectorBase:ASIS004263"/>
<protein>
    <submittedName>
        <fullName evidence="7">AGAP009649-PA-like protein</fullName>
    </submittedName>
</protein>
<dbReference type="VEuPathDB" id="VectorBase:ASIC009943"/>
<dbReference type="EMBL" id="ATLV01017550">
    <property type="status" value="NOT_ANNOTATED_CDS"/>
    <property type="molecule type" value="Genomic_DNA"/>
</dbReference>
<dbReference type="OrthoDB" id="2985014at2759"/>
<feature type="compositionally biased region" description="Polar residues" evidence="5">
    <location>
        <begin position="80"/>
        <end position="95"/>
    </location>
</feature>
<reference evidence="8" key="2">
    <citation type="submission" date="2020-05" db="UniProtKB">
        <authorList>
            <consortium name="EnsemblMetazoa"/>
        </authorList>
    </citation>
    <scope>IDENTIFICATION</scope>
</reference>
<evidence type="ECO:0000256" key="5">
    <source>
        <dbReference type="SAM" id="MobiDB-lite"/>
    </source>
</evidence>
<evidence type="ECO:0000313" key="8">
    <source>
        <dbReference type="EnsemblMetazoa" id="ASIC009943-PA"/>
    </source>
</evidence>
<evidence type="ECO:0000256" key="1">
    <source>
        <dbReference type="ARBA" id="ARBA00004141"/>
    </source>
</evidence>
<dbReference type="AlphaFoldDB" id="A0A084VWB9"/>
<keyword evidence="9" id="KW-1185">Reference proteome</keyword>
<comment type="subcellular location">
    <subcellularLocation>
        <location evidence="1">Membrane</location>
        <topology evidence="1">Multi-pass membrane protein</topology>
    </subcellularLocation>
</comment>
<feature type="region of interest" description="Disordered" evidence="5">
    <location>
        <begin position="59"/>
        <end position="95"/>
    </location>
</feature>
<dbReference type="GO" id="GO:0006820">
    <property type="term" value="P:monoatomic anion transport"/>
    <property type="evidence" value="ECO:0007669"/>
    <property type="project" value="TreeGrafter"/>
</dbReference>
<name>A0A084VWB9_ANOSI</name>
<dbReference type="EnsemblMetazoa" id="ASIC009943-RA">
    <property type="protein sequence ID" value="ASIC009943-PA"/>
    <property type="gene ID" value="ASIC009943"/>
</dbReference>
<evidence type="ECO:0000313" key="7">
    <source>
        <dbReference type="EMBL" id="KFB42263.1"/>
    </source>
</evidence>
<proteinExistence type="predicted"/>
<dbReference type="EMBL" id="KE525174">
    <property type="protein sequence ID" value="KFB42263.1"/>
    <property type="molecule type" value="Genomic_DNA"/>
</dbReference>
<dbReference type="GO" id="GO:0022857">
    <property type="term" value="F:transmembrane transporter activity"/>
    <property type="evidence" value="ECO:0007669"/>
    <property type="project" value="TreeGrafter"/>
</dbReference>
<organism evidence="8 9">
    <name type="scientific">Anopheles sinensis</name>
    <name type="common">Mosquito</name>
    <dbReference type="NCBI Taxonomy" id="74873"/>
    <lineage>
        <taxon>Eukaryota</taxon>
        <taxon>Metazoa</taxon>
        <taxon>Ecdysozoa</taxon>
        <taxon>Arthropoda</taxon>
        <taxon>Hexapoda</taxon>
        <taxon>Insecta</taxon>
        <taxon>Pterygota</taxon>
        <taxon>Neoptera</taxon>
        <taxon>Endopterygota</taxon>
        <taxon>Diptera</taxon>
        <taxon>Nematocera</taxon>
        <taxon>Culicoidea</taxon>
        <taxon>Culicidae</taxon>
        <taxon>Anophelinae</taxon>
        <taxon>Anopheles</taxon>
    </lineage>
</organism>
<evidence type="ECO:0000256" key="4">
    <source>
        <dbReference type="ARBA" id="ARBA00023136"/>
    </source>
</evidence>
<dbReference type="InterPro" id="IPR036259">
    <property type="entry name" value="MFS_trans_sf"/>
</dbReference>
<dbReference type="GO" id="GO:0016020">
    <property type="term" value="C:membrane"/>
    <property type="evidence" value="ECO:0007669"/>
    <property type="project" value="UniProtKB-SubCell"/>
</dbReference>
<feature type="transmembrane region" description="Helical" evidence="6">
    <location>
        <begin position="7"/>
        <end position="24"/>
    </location>
</feature>